<dbReference type="AlphaFoldDB" id="A0A4U0XFF5"/>
<dbReference type="GO" id="GO:1903189">
    <property type="term" value="P:glyoxal metabolic process"/>
    <property type="evidence" value="ECO:0007669"/>
    <property type="project" value="TreeGrafter"/>
</dbReference>
<accession>A0A4U0XFF5</accession>
<organism evidence="5 6">
    <name type="scientific">Cryomyces minteri</name>
    <dbReference type="NCBI Taxonomy" id="331657"/>
    <lineage>
        <taxon>Eukaryota</taxon>
        <taxon>Fungi</taxon>
        <taxon>Dikarya</taxon>
        <taxon>Ascomycota</taxon>
        <taxon>Pezizomycotina</taxon>
        <taxon>Dothideomycetes</taxon>
        <taxon>Dothideomycetes incertae sedis</taxon>
        <taxon>Cryomyces</taxon>
    </lineage>
</organism>
<reference evidence="5 6" key="1">
    <citation type="submission" date="2017-03" db="EMBL/GenBank/DDBJ databases">
        <title>Genomes of endolithic fungi from Antarctica.</title>
        <authorList>
            <person name="Coleine C."/>
            <person name="Masonjones S."/>
            <person name="Stajich J.E."/>
        </authorList>
    </citation>
    <scope>NUCLEOTIDE SEQUENCE [LARGE SCALE GENOMIC DNA]</scope>
    <source>
        <strain evidence="5 6">CCFEE 5187</strain>
    </source>
</reference>
<dbReference type="InterPro" id="IPR029062">
    <property type="entry name" value="Class_I_gatase-like"/>
</dbReference>
<evidence type="ECO:0000256" key="3">
    <source>
        <dbReference type="SAM" id="MobiDB-lite"/>
    </source>
</evidence>
<dbReference type="PANTHER" id="PTHR48094">
    <property type="entry name" value="PROTEIN/NUCLEIC ACID DEGLYCASE DJ-1-RELATED"/>
    <property type="match status" value="1"/>
</dbReference>
<dbReference type="InterPro" id="IPR050325">
    <property type="entry name" value="Prot/Nucl_acid_deglycase"/>
</dbReference>
<feature type="domain" description="DJ-1/PfpI" evidence="4">
    <location>
        <begin position="10"/>
        <end position="62"/>
    </location>
</feature>
<evidence type="ECO:0000256" key="1">
    <source>
        <dbReference type="ARBA" id="ARBA00013134"/>
    </source>
</evidence>
<dbReference type="GO" id="GO:0006979">
    <property type="term" value="P:response to oxidative stress"/>
    <property type="evidence" value="ECO:0007669"/>
    <property type="project" value="TreeGrafter"/>
</dbReference>
<dbReference type="EMBL" id="NAJN01000281">
    <property type="protein sequence ID" value="TKA75612.1"/>
    <property type="molecule type" value="Genomic_DNA"/>
</dbReference>
<sequence>MASYSSTTPSALILIADGTEEIEFVTPYDVLTRAGFNVHSVGINTAVSVYARCSRNVRIVLDSPSLRLVREFRDEGKWVASICAGTTALVASVATHPDGAGGGKEGSGGGGGSGGQKESARKVRVTSHPSVRADVVAAGWEYADEAERVVVSGKVITSRGPGTALAFSLAIVEALAGRAKREEVMGPMICAETL</sequence>
<dbReference type="GO" id="GO:0005634">
    <property type="term" value="C:nucleus"/>
    <property type="evidence" value="ECO:0007669"/>
    <property type="project" value="TreeGrafter"/>
</dbReference>
<evidence type="ECO:0000259" key="4">
    <source>
        <dbReference type="Pfam" id="PF01965"/>
    </source>
</evidence>
<keyword evidence="6" id="KW-1185">Reference proteome</keyword>
<comment type="catalytic activity">
    <reaction evidence="2">
        <text>methylglyoxal + H2O = (R)-lactate + H(+)</text>
        <dbReference type="Rhea" id="RHEA:27754"/>
        <dbReference type="ChEBI" id="CHEBI:15377"/>
        <dbReference type="ChEBI" id="CHEBI:15378"/>
        <dbReference type="ChEBI" id="CHEBI:16004"/>
        <dbReference type="ChEBI" id="CHEBI:17158"/>
        <dbReference type="EC" id="4.2.1.130"/>
    </reaction>
</comment>
<dbReference type="SUPFAM" id="SSF52317">
    <property type="entry name" value="Class I glutamine amidotransferase-like"/>
    <property type="match status" value="1"/>
</dbReference>
<dbReference type="GO" id="GO:0005739">
    <property type="term" value="C:mitochondrion"/>
    <property type="evidence" value="ECO:0007669"/>
    <property type="project" value="TreeGrafter"/>
</dbReference>
<gene>
    <name evidence="5" type="ORF">B0A49_10826</name>
</gene>
<dbReference type="InterPro" id="IPR002818">
    <property type="entry name" value="DJ-1/PfpI"/>
</dbReference>
<protein>
    <recommendedName>
        <fullName evidence="1">D-lactate dehydratase</fullName>
        <ecNumber evidence="1">4.2.1.130</ecNumber>
    </recommendedName>
</protein>
<name>A0A4U0XFF5_9PEZI</name>
<feature type="region of interest" description="Disordered" evidence="3">
    <location>
        <begin position="96"/>
        <end position="125"/>
    </location>
</feature>
<dbReference type="PANTHER" id="PTHR48094:SF12">
    <property type="entry name" value="PARKINSON DISEASE PROTEIN 7 HOMOLOG"/>
    <property type="match status" value="1"/>
</dbReference>
<evidence type="ECO:0000313" key="5">
    <source>
        <dbReference type="EMBL" id="TKA75612.1"/>
    </source>
</evidence>
<feature type="domain" description="DJ-1/PfpI" evidence="4">
    <location>
        <begin position="121"/>
        <end position="173"/>
    </location>
</feature>
<comment type="caution">
    <text evidence="5">The sequence shown here is derived from an EMBL/GenBank/DDBJ whole genome shotgun (WGS) entry which is preliminary data.</text>
</comment>
<dbReference type="Proteomes" id="UP000308768">
    <property type="component" value="Unassembled WGS sequence"/>
</dbReference>
<dbReference type="GO" id="GO:0019172">
    <property type="term" value="F:glyoxalase III activity"/>
    <property type="evidence" value="ECO:0007669"/>
    <property type="project" value="UniProtKB-EC"/>
</dbReference>
<feature type="compositionally biased region" description="Gly residues" evidence="3">
    <location>
        <begin position="99"/>
        <end position="115"/>
    </location>
</feature>
<dbReference type="OrthoDB" id="543156at2759"/>
<dbReference type="Pfam" id="PF01965">
    <property type="entry name" value="DJ-1_PfpI"/>
    <property type="match status" value="2"/>
</dbReference>
<evidence type="ECO:0000313" key="6">
    <source>
        <dbReference type="Proteomes" id="UP000308768"/>
    </source>
</evidence>
<evidence type="ECO:0000256" key="2">
    <source>
        <dbReference type="ARBA" id="ARBA00048082"/>
    </source>
</evidence>
<dbReference type="EC" id="4.2.1.130" evidence="1"/>
<dbReference type="STRING" id="331657.A0A4U0XFF5"/>
<proteinExistence type="predicted"/>
<dbReference type="Gene3D" id="3.40.50.880">
    <property type="match status" value="2"/>
</dbReference>